<reference evidence="4 5" key="1">
    <citation type="submission" date="2016-03" db="EMBL/GenBank/DDBJ databases">
        <title>Genome sequence of Nesiotobacter sp. nov., a moderately halophilic alphaproteobacterium isolated from the Yellow Sea, China.</title>
        <authorList>
            <person name="Zhang G."/>
            <person name="Zhang R."/>
        </authorList>
    </citation>
    <scope>NUCLEOTIDE SEQUENCE [LARGE SCALE GENOMIC DNA]</scope>
    <source>
        <strain evidence="4 5">WB1-6</strain>
    </source>
</reference>
<evidence type="ECO:0000256" key="3">
    <source>
        <dbReference type="SAM" id="SignalP"/>
    </source>
</evidence>
<keyword evidence="5" id="KW-1185">Reference proteome</keyword>
<organism evidence="4 5">
    <name type="scientific">Pseudovibrio exalbescens</name>
    <dbReference type="NCBI Taxonomy" id="197461"/>
    <lineage>
        <taxon>Bacteria</taxon>
        <taxon>Pseudomonadati</taxon>
        <taxon>Pseudomonadota</taxon>
        <taxon>Alphaproteobacteria</taxon>
        <taxon>Hyphomicrobiales</taxon>
        <taxon>Stappiaceae</taxon>
        <taxon>Pseudovibrio</taxon>
    </lineage>
</organism>
<evidence type="ECO:0000256" key="2">
    <source>
        <dbReference type="SAM" id="MobiDB-lite"/>
    </source>
</evidence>
<gene>
    <name evidence="4" type="ORF">A3843_18500</name>
</gene>
<sequence>MLVVVTAFFAVLGVAQAQDLAPRAQEARFILTETPQGIMRLDQADGTVSYCEERNGKLICTPSADAILAYEAEIAALERENKQLREDLAQIGEQLRNLAEMVEAKRAGPVVEQPQRTEKDGWLGPDEEEKLDQAFDFTEKAMRRFFNMIEGLRQDFDNPGAVPQTTPEEGSGTP</sequence>
<feature type="region of interest" description="Disordered" evidence="2">
    <location>
        <begin position="154"/>
        <end position="174"/>
    </location>
</feature>
<comment type="caution">
    <text evidence="4">The sequence shown here is derived from an EMBL/GenBank/DDBJ whole genome shotgun (WGS) entry which is preliminary data.</text>
</comment>
<feature type="region of interest" description="Disordered" evidence="2">
    <location>
        <begin position="108"/>
        <end position="127"/>
    </location>
</feature>
<keyword evidence="3" id="KW-0732">Signal</keyword>
<dbReference type="AlphaFoldDB" id="A0A1U7JD25"/>
<feature type="signal peptide" evidence="3">
    <location>
        <begin position="1"/>
        <end position="17"/>
    </location>
</feature>
<evidence type="ECO:0000256" key="1">
    <source>
        <dbReference type="SAM" id="Coils"/>
    </source>
</evidence>
<name>A0A1U7JD25_9HYPH</name>
<dbReference type="EMBL" id="LVVZ01000041">
    <property type="protein sequence ID" value="OKL42639.1"/>
    <property type="molecule type" value="Genomic_DNA"/>
</dbReference>
<protein>
    <submittedName>
        <fullName evidence="4">Uncharacterized protein</fullName>
    </submittedName>
</protein>
<feature type="compositionally biased region" description="Polar residues" evidence="2">
    <location>
        <begin position="163"/>
        <end position="174"/>
    </location>
</feature>
<dbReference type="Proteomes" id="UP000185783">
    <property type="component" value="Unassembled WGS sequence"/>
</dbReference>
<evidence type="ECO:0000313" key="5">
    <source>
        <dbReference type="Proteomes" id="UP000185783"/>
    </source>
</evidence>
<feature type="coiled-coil region" evidence="1">
    <location>
        <begin position="67"/>
        <end position="101"/>
    </location>
</feature>
<accession>A0A1U7JD25</accession>
<keyword evidence="1" id="KW-0175">Coiled coil</keyword>
<feature type="chain" id="PRO_5010564269" evidence="3">
    <location>
        <begin position="18"/>
        <end position="174"/>
    </location>
</feature>
<proteinExistence type="predicted"/>
<evidence type="ECO:0000313" key="4">
    <source>
        <dbReference type="EMBL" id="OKL42639.1"/>
    </source>
</evidence>